<dbReference type="InterPro" id="IPR002885">
    <property type="entry name" value="PPR_rpt"/>
</dbReference>
<accession>A0A8K0DKZ0</accession>
<dbReference type="OrthoDB" id="1848122at2759"/>
<organism evidence="5 6">
    <name type="scientific">Rhamnella rubrinervis</name>
    <dbReference type="NCBI Taxonomy" id="2594499"/>
    <lineage>
        <taxon>Eukaryota</taxon>
        <taxon>Viridiplantae</taxon>
        <taxon>Streptophyta</taxon>
        <taxon>Embryophyta</taxon>
        <taxon>Tracheophyta</taxon>
        <taxon>Spermatophyta</taxon>
        <taxon>Magnoliopsida</taxon>
        <taxon>eudicotyledons</taxon>
        <taxon>Gunneridae</taxon>
        <taxon>Pentapetalae</taxon>
        <taxon>rosids</taxon>
        <taxon>fabids</taxon>
        <taxon>Rosales</taxon>
        <taxon>Rhamnaceae</taxon>
        <taxon>rhamnoid group</taxon>
        <taxon>Rhamneae</taxon>
        <taxon>Rhamnella</taxon>
    </lineage>
</organism>
<proteinExistence type="inferred from homology"/>
<evidence type="ECO:0000313" key="6">
    <source>
        <dbReference type="Proteomes" id="UP000796880"/>
    </source>
</evidence>
<evidence type="ECO:0000313" key="5">
    <source>
        <dbReference type="EMBL" id="KAF3432920.1"/>
    </source>
</evidence>
<dbReference type="Pfam" id="PF20430">
    <property type="entry name" value="Eplus_motif"/>
    <property type="match status" value="1"/>
</dbReference>
<protein>
    <recommendedName>
        <fullName evidence="4">DYW domain-containing protein</fullName>
    </recommendedName>
</protein>
<dbReference type="PROSITE" id="PS51375">
    <property type="entry name" value="PPR"/>
    <property type="match status" value="5"/>
</dbReference>
<dbReference type="FunFam" id="1.25.40.10:FF:000073">
    <property type="entry name" value="Pentatricopeptide repeat-containing protein chloroplastic"/>
    <property type="match status" value="2"/>
</dbReference>
<feature type="repeat" description="PPR" evidence="3">
    <location>
        <begin position="83"/>
        <end position="117"/>
    </location>
</feature>
<evidence type="ECO:0000259" key="4">
    <source>
        <dbReference type="Pfam" id="PF14432"/>
    </source>
</evidence>
<dbReference type="InterPro" id="IPR011990">
    <property type="entry name" value="TPR-like_helical_dom_sf"/>
</dbReference>
<dbReference type="EMBL" id="VOIH02000011">
    <property type="protein sequence ID" value="KAF3432920.1"/>
    <property type="molecule type" value="Genomic_DNA"/>
</dbReference>
<dbReference type="NCBIfam" id="TIGR00756">
    <property type="entry name" value="PPR"/>
    <property type="match status" value="5"/>
</dbReference>
<feature type="repeat" description="PPR" evidence="3">
    <location>
        <begin position="588"/>
        <end position="622"/>
    </location>
</feature>
<dbReference type="PANTHER" id="PTHR47926:SF471">
    <property type="entry name" value="DYW DOMAIN-CONTAINING PROTEIN"/>
    <property type="match status" value="1"/>
</dbReference>
<keyword evidence="2" id="KW-0677">Repeat</keyword>
<dbReference type="Gene3D" id="1.25.40.10">
    <property type="entry name" value="Tetratricopeptide repeat domain"/>
    <property type="match status" value="6"/>
</dbReference>
<evidence type="ECO:0000256" key="1">
    <source>
        <dbReference type="ARBA" id="ARBA00006643"/>
    </source>
</evidence>
<gene>
    <name evidence="5" type="ORF">FNV43_RR24022</name>
</gene>
<dbReference type="Pfam" id="PF01535">
    <property type="entry name" value="PPR"/>
    <property type="match status" value="4"/>
</dbReference>
<name>A0A8K0DKZ0_9ROSA</name>
<evidence type="ECO:0000256" key="2">
    <source>
        <dbReference type="ARBA" id="ARBA00022737"/>
    </source>
</evidence>
<comment type="similarity">
    <text evidence="1">Belongs to the PPR family. PCMP-H subfamily.</text>
</comment>
<reference evidence="5" key="1">
    <citation type="submission" date="2020-03" db="EMBL/GenBank/DDBJ databases">
        <title>A high-quality chromosome-level genome assembly of a woody plant with both climbing and erect habits, Rhamnella rubrinervis.</title>
        <authorList>
            <person name="Lu Z."/>
            <person name="Yang Y."/>
            <person name="Zhu X."/>
            <person name="Sun Y."/>
        </authorList>
    </citation>
    <scope>NUCLEOTIDE SEQUENCE</scope>
    <source>
        <strain evidence="5">BYM</strain>
        <tissue evidence="5">Leaf</tissue>
    </source>
</reference>
<dbReference type="GO" id="GO:0008270">
    <property type="term" value="F:zinc ion binding"/>
    <property type="evidence" value="ECO:0007669"/>
    <property type="project" value="InterPro"/>
</dbReference>
<dbReference type="GO" id="GO:0009451">
    <property type="term" value="P:RNA modification"/>
    <property type="evidence" value="ECO:0007669"/>
    <property type="project" value="InterPro"/>
</dbReference>
<evidence type="ECO:0000256" key="3">
    <source>
        <dbReference type="PROSITE-ProRule" id="PRU00708"/>
    </source>
</evidence>
<feature type="repeat" description="PPR" evidence="3">
    <location>
        <begin position="386"/>
        <end position="420"/>
    </location>
</feature>
<feature type="repeat" description="PPR" evidence="3">
    <location>
        <begin position="184"/>
        <end position="218"/>
    </location>
</feature>
<feature type="repeat" description="PPR" evidence="3">
    <location>
        <begin position="284"/>
        <end position="318"/>
    </location>
</feature>
<dbReference type="Proteomes" id="UP000796880">
    <property type="component" value="Unassembled WGS sequence"/>
</dbReference>
<dbReference type="FunFam" id="1.25.40.10:FF:001093">
    <property type="entry name" value="Pentatricopeptide repeat-containing protein At2g34400"/>
    <property type="match status" value="1"/>
</dbReference>
<dbReference type="InterPro" id="IPR046960">
    <property type="entry name" value="PPR_At4g14850-like_plant"/>
</dbReference>
<feature type="domain" description="DYW" evidence="4">
    <location>
        <begin position="813"/>
        <end position="880"/>
    </location>
</feature>
<dbReference type="PANTHER" id="PTHR47926">
    <property type="entry name" value="PENTATRICOPEPTIDE REPEAT-CONTAINING PROTEIN"/>
    <property type="match status" value="1"/>
</dbReference>
<comment type="caution">
    <text evidence="5">The sequence shown here is derived from an EMBL/GenBank/DDBJ whole genome shotgun (WGS) entry which is preliminary data.</text>
</comment>
<dbReference type="InterPro" id="IPR032867">
    <property type="entry name" value="DYW_dom"/>
</dbReference>
<dbReference type="GO" id="GO:0003723">
    <property type="term" value="F:RNA binding"/>
    <property type="evidence" value="ECO:0007669"/>
    <property type="project" value="InterPro"/>
</dbReference>
<dbReference type="Pfam" id="PF13041">
    <property type="entry name" value="PPR_2"/>
    <property type="match status" value="4"/>
</dbReference>
<dbReference type="InterPro" id="IPR046849">
    <property type="entry name" value="E2_motif"/>
</dbReference>
<sequence length="894" mass="99934">MSLARVTKLLNRNEAYRLEDACLRILSLCNSQSLTEGVYVHSPVIKLGLQDNLFLNNNLLCLYAKCYGAERVRYFFDEMPYRDVVSWTGLLSAYVRSGEHDEALELFDSMIVSGQSPNEFTFLSVLSACSDLGKFDDGRRTQAYVIKFGFESSPFLCSSLIDFYAKSGCTEEACSIFKAIDNGDTISWTIMISSLTQAQKWSLALKHYIDMTNARVPPNEFTLVKLLAATCFLDLNYGKLLHAHLIMLGIRLSLVLKTALVDMYSKFQAVDDAIKVSKQTPQYDVLLWTSVISCFTHASKVKEAIAALHEMKIFGFVPNNYTYSIILKACSTALSLDLGKQIHSWIIMTGLEDDVCVGSALIDMYMKCSHLTRDALRVFRGITSPNVICWTSLITGFAEHGFEEDSFETFEHMQMAGVQPNSFTISTILRACSTVKAYNHTLKLHGYIIKSKLDCDIVVGNALVDAYAAFGMVDDAWHVIGRMSHRDTITYTSLATRINQMGHHEMALDVITHMYNDNVKMDGFSLANFLSASAALATIATGKQLHCCAVKSGLGSSISVLNSLIDLYWKCGCETDAYKAFGEISEPDIVSWNSLISGLASTGYVSSALSAFEDMRLAGSKPDSVTFLLAISACSRGGLVDLGLEYFHSMKEKYDIVPQLDHYVCLVDLLGRAGRLEDAMEVIVTLPFTPDSLIYKTLLGACKFHRNIPLGEDMARRGIELDPSDPAFYVLLAKLYDDSGRSELAMKTRRLMKERGLRTNLEQSWIELRNKVHIFIAGDRSHPQINEVHEKMESIIAEFKCRGYLYEDREDYSYHSEKLAVAFGLLKTPSGVPIRVSKNMRICRKSHDFIKLVTQLVDREIIVRDGNRIHAFKKGECSCNAGAAANFLWKETIS</sequence>
<dbReference type="AlphaFoldDB" id="A0A8K0DKZ0"/>
<dbReference type="FunFam" id="1.25.40.10:FF:001224">
    <property type="entry name" value="Pentatricopeptide repeat-containing protein chloroplastic"/>
    <property type="match status" value="1"/>
</dbReference>
<dbReference type="Pfam" id="PF14432">
    <property type="entry name" value="DYW_deaminase"/>
    <property type="match status" value="1"/>
</dbReference>
<keyword evidence="6" id="KW-1185">Reference proteome</keyword>